<protein>
    <submittedName>
        <fullName evidence="1">Uncharacterized protein</fullName>
    </submittedName>
</protein>
<dbReference type="Proteomes" id="UP000062519">
    <property type="component" value="Chromosome 2"/>
</dbReference>
<dbReference type="Pfam" id="PF06101">
    <property type="entry name" value="Vps62"/>
    <property type="match status" value="1"/>
</dbReference>
<evidence type="ECO:0000313" key="1">
    <source>
        <dbReference type="EMBL" id="AOJ04617.1"/>
    </source>
</evidence>
<accession>A0A1B4FLS5</accession>
<proteinExistence type="predicted"/>
<dbReference type="AlphaFoldDB" id="A0A1B4FLS5"/>
<evidence type="ECO:0000313" key="2">
    <source>
        <dbReference type="Proteomes" id="UP000062519"/>
    </source>
</evidence>
<reference evidence="1 2" key="1">
    <citation type="submission" date="2015-12" db="EMBL/GenBank/DDBJ databases">
        <title>Diversity of Burkholderia near neighbor genomes.</title>
        <authorList>
            <person name="Sahl J."/>
            <person name="Wagner D."/>
            <person name="Keim P."/>
        </authorList>
    </citation>
    <scope>NUCLEOTIDE SEQUENCE [LARGE SCALE GENOMIC DNA]</scope>
    <source>
        <strain evidence="1 2">BDU6</strain>
    </source>
</reference>
<dbReference type="KEGG" id="buu:WS70_22725"/>
<dbReference type="PANTHER" id="PTHR48219">
    <property type="entry name" value="VACUOLAR PROTEIN SORTING-ASSOCIATED PROTEIN 62-RELATED"/>
    <property type="match status" value="1"/>
</dbReference>
<sequence length="153" mass="16599">MLGMTAEPNYNNAPSVSQNIYRSVGDGFDGLTYARGFTQVWISDNSKHSSKLGIYMPKAPDGYIALGCVAVSDYRYPPVTPYSLLACVRQDLCEQVTLSSETNLIWTDENSGSSQNVSVWMLPTAQTCVATVQQSGYPSSVVVWDVKKPATAA</sequence>
<dbReference type="InterPro" id="IPR009291">
    <property type="entry name" value="Vps62"/>
</dbReference>
<organism evidence="1 2">
    <name type="scientific">Burkholderia mayonis</name>
    <dbReference type="NCBI Taxonomy" id="1385591"/>
    <lineage>
        <taxon>Bacteria</taxon>
        <taxon>Pseudomonadati</taxon>
        <taxon>Pseudomonadota</taxon>
        <taxon>Betaproteobacteria</taxon>
        <taxon>Burkholderiales</taxon>
        <taxon>Burkholderiaceae</taxon>
        <taxon>Burkholderia</taxon>
        <taxon>pseudomallei group</taxon>
    </lineage>
</organism>
<name>A0A1B4FLS5_9BURK</name>
<gene>
    <name evidence="1" type="ORF">WS70_22725</name>
</gene>
<dbReference type="EMBL" id="CP013387">
    <property type="protein sequence ID" value="AOJ04617.1"/>
    <property type="molecule type" value="Genomic_DNA"/>
</dbReference>
<dbReference type="PANTHER" id="PTHR48219:SF1">
    <property type="entry name" value="VACUOLAR PROTEIN SORTING-ASSOCIATED PROTEIN 62"/>
    <property type="match status" value="1"/>
</dbReference>
<keyword evidence="2" id="KW-1185">Reference proteome</keyword>